<keyword evidence="1" id="KW-1133">Transmembrane helix</keyword>
<keyword evidence="3" id="KW-1185">Reference proteome</keyword>
<evidence type="ECO:0000313" key="2">
    <source>
        <dbReference type="EMBL" id="TRY79752.1"/>
    </source>
</evidence>
<feature type="transmembrane region" description="Helical" evidence="1">
    <location>
        <begin position="67"/>
        <end position="86"/>
    </location>
</feature>
<reference evidence="2 3" key="1">
    <citation type="journal article" date="2018" name="Nat. Ecol. Evol.">
        <title>Genomic signatures of mitonuclear coevolution across populations of Tigriopus californicus.</title>
        <authorList>
            <person name="Barreto F.S."/>
            <person name="Watson E.T."/>
            <person name="Lima T.G."/>
            <person name="Willett C.S."/>
            <person name="Edmands S."/>
            <person name="Li W."/>
            <person name="Burton R.S."/>
        </authorList>
    </citation>
    <scope>NUCLEOTIDE SEQUENCE [LARGE SCALE GENOMIC DNA]</scope>
    <source>
        <strain evidence="2 3">San Diego</strain>
    </source>
</reference>
<protein>
    <submittedName>
        <fullName evidence="2">Uncharacterized protein</fullName>
    </submittedName>
</protein>
<comment type="caution">
    <text evidence="2">The sequence shown here is derived from an EMBL/GenBank/DDBJ whole genome shotgun (WGS) entry which is preliminary data.</text>
</comment>
<keyword evidence="1" id="KW-0812">Transmembrane</keyword>
<gene>
    <name evidence="2" type="ORF">TCAL_06606</name>
</gene>
<dbReference type="EMBL" id="VCGU01000002">
    <property type="protein sequence ID" value="TRY79752.1"/>
    <property type="molecule type" value="Genomic_DNA"/>
</dbReference>
<organism evidence="2 3">
    <name type="scientific">Tigriopus californicus</name>
    <name type="common">Marine copepod</name>
    <dbReference type="NCBI Taxonomy" id="6832"/>
    <lineage>
        <taxon>Eukaryota</taxon>
        <taxon>Metazoa</taxon>
        <taxon>Ecdysozoa</taxon>
        <taxon>Arthropoda</taxon>
        <taxon>Crustacea</taxon>
        <taxon>Multicrustacea</taxon>
        <taxon>Hexanauplia</taxon>
        <taxon>Copepoda</taxon>
        <taxon>Harpacticoida</taxon>
        <taxon>Harpacticidae</taxon>
        <taxon>Tigriopus</taxon>
    </lineage>
</organism>
<evidence type="ECO:0000313" key="3">
    <source>
        <dbReference type="Proteomes" id="UP000318571"/>
    </source>
</evidence>
<dbReference type="Proteomes" id="UP000318571">
    <property type="component" value="Chromosome 6"/>
</dbReference>
<accession>A0A553PPY4</accession>
<proteinExistence type="predicted"/>
<name>A0A553PPY4_TIGCA</name>
<evidence type="ECO:0000256" key="1">
    <source>
        <dbReference type="SAM" id="Phobius"/>
    </source>
</evidence>
<dbReference type="AlphaFoldDB" id="A0A553PPY4"/>
<sequence>MQLSRQILVLTPDQPFQYCYNATLPFLYSICDPSKSLYCSKKRPEFGCTKIREDACINFHFCNTPPVVYCFLALALLLILLLVVSGCCWCCCCCFCGWCCQRTCPCFARMKKSPERKPSSIRVTPLNTLSWNMYEGLDHIQKITPRNPEYPSAPKNFDIYD</sequence>
<keyword evidence="1" id="KW-0472">Membrane</keyword>